<dbReference type="EMBL" id="JACTAM010000017">
    <property type="protein sequence ID" value="KAI2654394.1"/>
    <property type="molecule type" value="Genomic_DNA"/>
</dbReference>
<comment type="caution">
    <text evidence="1">The sequence shown here is derived from an EMBL/GenBank/DDBJ whole genome shotgun (WGS) entry which is preliminary data.</text>
</comment>
<sequence length="113" mass="12920">MSLAHKYRLQDILFSGLNNKQCMQAFGPIIANTIANFKLMEKCIQHSHNWHTHTPIWYNNDIRSGGAPFFSRDWMQKGIYTLKDISGSNCMLSFKNCVSGMDLNPPLCSYICV</sequence>
<evidence type="ECO:0000313" key="1">
    <source>
        <dbReference type="EMBL" id="KAI2654394.1"/>
    </source>
</evidence>
<protein>
    <submittedName>
        <fullName evidence="1">tRNA dimethylallyltransferase</fullName>
    </submittedName>
</protein>
<name>A0ABQ8LUU5_LABRO</name>
<proteinExistence type="predicted"/>
<accession>A0ABQ8LUU5</accession>
<reference evidence="1 2" key="1">
    <citation type="submission" date="2022-01" db="EMBL/GenBank/DDBJ databases">
        <title>A high-quality chromosome-level genome assembly of rohu carp, Labeo rohita.</title>
        <authorList>
            <person name="Arick M.A. II"/>
            <person name="Hsu C.-Y."/>
            <person name="Magbanua Z."/>
            <person name="Pechanova O."/>
            <person name="Grover C."/>
            <person name="Miller E."/>
            <person name="Thrash A."/>
            <person name="Ezzel L."/>
            <person name="Alam S."/>
            <person name="Benzie J."/>
            <person name="Hamilton M."/>
            <person name="Karsi A."/>
            <person name="Lawrence M.L."/>
            <person name="Peterson D.G."/>
        </authorList>
    </citation>
    <scope>NUCLEOTIDE SEQUENCE [LARGE SCALE GENOMIC DNA]</scope>
    <source>
        <strain evidence="2">BAU-BD-2019</strain>
        <tissue evidence="1">Blood</tissue>
    </source>
</reference>
<dbReference type="Proteomes" id="UP000830375">
    <property type="component" value="Unassembled WGS sequence"/>
</dbReference>
<keyword evidence="2" id="KW-1185">Reference proteome</keyword>
<organism evidence="1 2">
    <name type="scientific">Labeo rohita</name>
    <name type="common">Indian major carp</name>
    <name type="synonym">Cyprinus rohita</name>
    <dbReference type="NCBI Taxonomy" id="84645"/>
    <lineage>
        <taxon>Eukaryota</taxon>
        <taxon>Metazoa</taxon>
        <taxon>Chordata</taxon>
        <taxon>Craniata</taxon>
        <taxon>Vertebrata</taxon>
        <taxon>Euteleostomi</taxon>
        <taxon>Actinopterygii</taxon>
        <taxon>Neopterygii</taxon>
        <taxon>Teleostei</taxon>
        <taxon>Ostariophysi</taxon>
        <taxon>Cypriniformes</taxon>
        <taxon>Cyprinidae</taxon>
        <taxon>Labeoninae</taxon>
        <taxon>Labeonini</taxon>
        <taxon>Labeo</taxon>
    </lineage>
</organism>
<evidence type="ECO:0000313" key="2">
    <source>
        <dbReference type="Proteomes" id="UP000830375"/>
    </source>
</evidence>
<gene>
    <name evidence="1" type="ORF">H4Q32_011110</name>
</gene>